<gene>
    <name evidence="3" type="ORF">AMON00008_LOCUS468</name>
    <name evidence="4" type="ORF">AMON00008_LOCUS469</name>
</gene>
<dbReference type="EMBL" id="HBNR01000601">
    <property type="protein sequence ID" value="CAE4560850.1"/>
    <property type="molecule type" value="Transcribed_RNA"/>
</dbReference>
<evidence type="ECO:0008006" key="5">
    <source>
        <dbReference type="Google" id="ProtNLM"/>
    </source>
</evidence>
<feature type="coiled-coil region" evidence="1">
    <location>
        <begin position="172"/>
        <end position="224"/>
    </location>
</feature>
<name>A0A6T0RSE5_9DINO</name>
<evidence type="ECO:0000256" key="1">
    <source>
        <dbReference type="SAM" id="Coils"/>
    </source>
</evidence>
<feature type="compositionally biased region" description="Low complexity" evidence="2">
    <location>
        <begin position="1"/>
        <end position="18"/>
    </location>
</feature>
<dbReference type="EMBL" id="HBNR01000600">
    <property type="protein sequence ID" value="CAE4560849.1"/>
    <property type="molecule type" value="Transcribed_RNA"/>
</dbReference>
<feature type="compositionally biased region" description="Basic and acidic residues" evidence="2">
    <location>
        <begin position="136"/>
        <end position="146"/>
    </location>
</feature>
<dbReference type="AlphaFoldDB" id="A0A6T0RSE5"/>
<reference evidence="3" key="1">
    <citation type="submission" date="2021-01" db="EMBL/GenBank/DDBJ databases">
        <authorList>
            <person name="Corre E."/>
            <person name="Pelletier E."/>
            <person name="Niang G."/>
            <person name="Scheremetjew M."/>
            <person name="Finn R."/>
            <person name="Kale V."/>
            <person name="Holt S."/>
            <person name="Cochrane G."/>
            <person name="Meng A."/>
            <person name="Brown T."/>
            <person name="Cohen L."/>
        </authorList>
    </citation>
    <scope>NUCLEOTIDE SEQUENCE</scope>
    <source>
        <strain evidence="3">CCMP3105</strain>
    </source>
</reference>
<accession>A0A6T0RSE5</accession>
<proteinExistence type="predicted"/>
<feature type="region of interest" description="Disordered" evidence="2">
    <location>
        <begin position="134"/>
        <end position="161"/>
    </location>
</feature>
<evidence type="ECO:0000313" key="4">
    <source>
        <dbReference type="EMBL" id="CAE4560850.1"/>
    </source>
</evidence>
<feature type="compositionally biased region" description="Acidic residues" evidence="2">
    <location>
        <begin position="147"/>
        <end position="158"/>
    </location>
</feature>
<keyword evidence="1" id="KW-0175">Coiled coil</keyword>
<feature type="region of interest" description="Disordered" evidence="2">
    <location>
        <begin position="1"/>
        <end position="28"/>
    </location>
</feature>
<protein>
    <recommendedName>
        <fullName evidence="5">PH domain-containing protein</fullName>
    </recommendedName>
</protein>
<feature type="region of interest" description="Disordered" evidence="2">
    <location>
        <begin position="318"/>
        <end position="364"/>
    </location>
</feature>
<evidence type="ECO:0000256" key="2">
    <source>
        <dbReference type="SAM" id="MobiDB-lite"/>
    </source>
</evidence>
<evidence type="ECO:0000313" key="3">
    <source>
        <dbReference type="EMBL" id="CAE4560849.1"/>
    </source>
</evidence>
<sequence length="390" mass="40510">MPSSGEAAAPEAAGQSPGSTGGGGAAGVETPKAQVVQVVLSNGSSDVRLAELDNEGGRLILWQLMHSDSGEVEVGNQASVKLASIGDAAIEESSVLLHAAGFPGRVLIRLNFSDEPLARTWARALRAGCARARSGAQREAEAKPASEEAEPEDAEEESTAGKTPVEMLRILLVQLEQQAELMETINKRKEDHLFETQAELEWALERLQEGQEEYARNQRELESRQVVIEGLRQRLQTAGAAEAACMANAMQASAGAAAAARAGATGPVVRVAAAPAALGAVGSVPKPPAVALTSPSGSARASPMAVACSPAASAVLASPAGAPKAPAPSPKAGPPQLDKDQEQQSQRQLLGKLQSLEAEKGRLERELREEQGEILAQLRDLQGMMASLGL</sequence>
<organism evidence="3">
    <name type="scientific">Alexandrium monilatum</name>
    <dbReference type="NCBI Taxonomy" id="311494"/>
    <lineage>
        <taxon>Eukaryota</taxon>
        <taxon>Sar</taxon>
        <taxon>Alveolata</taxon>
        <taxon>Dinophyceae</taxon>
        <taxon>Gonyaulacales</taxon>
        <taxon>Pyrocystaceae</taxon>
        <taxon>Alexandrium</taxon>
    </lineage>
</organism>